<evidence type="ECO:0000313" key="2">
    <source>
        <dbReference type="EMBL" id="ALI35696.1"/>
    </source>
</evidence>
<evidence type="ECO:0000256" key="1">
    <source>
        <dbReference type="SAM" id="MobiDB-lite"/>
    </source>
</evidence>
<gene>
    <name evidence="2" type="ORF">NMY3_01493</name>
</gene>
<dbReference type="Proteomes" id="UP000058925">
    <property type="component" value="Chromosome"/>
</dbReference>
<feature type="compositionally biased region" description="Basic and acidic residues" evidence="1">
    <location>
        <begin position="163"/>
        <end position="173"/>
    </location>
</feature>
<keyword evidence="3" id="KW-1185">Reference proteome</keyword>
<feature type="region of interest" description="Disordered" evidence="1">
    <location>
        <begin position="163"/>
        <end position="190"/>
    </location>
</feature>
<organism evidence="2 3">
    <name type="scientific">Candidatus Nitrosocosmicus oleophilus</name>
    <dbReference type="NCBI Taxonomy" id="1353260"/>
    <lineage>
        <taxon>Archaea</taxon>
        <taxon>Nitrososphaerota</taxon>
        <taxon>Nitrososphaeria</taxon>
        <taxon>Nitrososphaerales</taxon>
        <taxon>Nitrososphaeraceae</taxon>
        <taxon>Candidatus Nitrosocosmicus</taxon>
    </lineage>
</organism>
<accession>A0A654LZ41</accession>
<protein>
    <submittedName>
        <fullName evidence="2">Uncharacterized protein</fullName>
    </submittedName>
</protein>
<name>A0A654LZ41_9ARCH</name>
<feature type="compositionally biased region" description="Basic residues" evidence="1">
    <location>
        <begin position="174"/>
        <end position="183"/>
    </location>
</feature>
<proteinExistence type="predicted"/>
<sequence>MLPLRALQLHHPRQRCREDHREVDHRALAAEVPRSARAHRNEYHEAPGHPFTRTPRVHVGARCLRGVDGMEPVVGPWRRTHHDVDAARHDHAHQGGRHREAALEGVSERAGRGSVEGPAGCAWADRLRTWGRRRQWVGVAEPGLQRIRGDCRVPAVAAALDRDRQHARPERHGGHEHRHRHLQGTRCVPGPNFTLNSQGSLIIGSQL</sequence>
<dbReference type="AlphaFoldDB" id="A0A654LZ41"/>
<evidence type="ECO:0000313" key="3">
    <source>
        <dbReference type="Proteomes" id="UP000058925"/>
    </source>
</evidence>
<dbReference type="EMBL" id="CP012850">
    <property type="protein sequence ID" value="ALI35696.1"/>
    <property type="molecule type" value="Genomic_DNA"/>
</dbReference>
<dbReference type="KEGG" id="taa:NMY3_01493"/>
<reference evidence="3" key="1">
    <citation type="submission" date="2015-10" db="EMBL/GenBank/DDBJ databases">
        <title>Niche specialization of a soil ammonia-oxidizing archaeon, Candidatus Nitrosocosmicus oleophilus.</title>
        <authorList>
            <person name="Jung M.-Y."/>
            <person name="Rhee S.-K."/>
        </authorList>
    </citation>
    <scope>NUCLEOTIDE SEQUENCE [LARGE SCALE GENOMIC DNA]</scope>
    <source>
        <strain evidence="3">MY3</strain>
    </source>
</reference>